<comment type="caution">
    <text evidence="1">The sequence shown here is derived from an EMBL/GenBank/DDBJ whole genome shotgun (WGS) entry which is preliminary data.</text>
</comment>
<organism evidence="1 2">
    <name type="scientific">Bizionia sediminis</name>
    <dbReference type="NCBI Taxonomy" id="1737064"/>
    <lineage>
        <taxon>Bacteria</taxon>
        <taxon>Pseudomonadati</taxon>
        <taxon>Bacteroidota</taxon>
        <taxon>Flavobacteriia</taxon>
        <taxon>Flavobacteriales</taxon>
        <taxon>Flavobacteriaceae</taxon>
        <taxon>Bizionia</taxon>
    </lineage>
</organism>
<reference evidence="2" key="1">
    <citation type="journal article" date="2019" name="Int. J. Syst. Evol. Microbiol.">
        <title>The Global Catalogue of Microorganisms (GCM) 10K type strain sequencing project: providing services to taxonomists for standard genome sequencing and annotation.</title>
        <authorList>
            <consortium name="The Broad Institute Genomics Platform"/>
            <consortium name="The Broad Institute Genome Sequencing Center for Infectious Disease"/>
            <person name="Wu L."/>
            <person name="Ma J."/>
        </authorList>
    </citation>
    <scope>NUCLEOTIDE SEQUENCE [LARGE SCALE GENOMIC DNA]</scope>
    <source>
        <strain evidence="2">KCTC 42587</strain>
    </source>
</reference>
<dbReference type="EMBL" id="JBHULS010000002">
    <property type="protein sequence ID" value="MFD2551603.1"/>
    <property type="molecule type" value="Genomic_DNA"/>
</dbReference>
<protein>
    <submittedName>
        <fullName evidence="1">Uncharacterized protein</fullName>
    </submittedName>
</protein>
<dbReference type="Proteomes" id="UP001597472">
    <property type="component" value="Unassembled WGS sequence"/>
</dbReference>
<evidence type="ECO:0000313" key="2">
    <source>
        <dbReference type="Proteomes" id="UP001597472"/>
    </source>
</evidence>
<accession>A0ABW5KT40</accession>
<name>A0ABW5KT40_9FLAO</name>
<gene>
    <name evidence="1" type="ORF">ACFSQP_07215</name>
</gene>
<evidence type="ECO:0000313" key="1">
    <source>
        <dbReference type="EMBL" id="MFD2551603.1"/>
    </source>
</evidence>
<keyword evidence="2" id="KW-1185">Reference proteome</keyword>
<sequence>MSANLNAVNNYESLEKDDIVLDKDTCSITVTIFHNGEEVGTGTYTDDTGDCEVAEAYAYLIAWMMI</sequence>
<proteinExistence type="predicted"/>
<dbReference type="RefSeq" id="WP_376892870.1">
    <property type="nucleotide sequence ID" value="NZ_JBHULS010000002.1"/>
</dbReference>